<evidence type="ECO:0000313" key="1">
    <source>
        <dbReference type="EMBL" id="NBC68199.1"/>
    </source>
</evidence>
<name>A0A7X4YMK6_9BACL</name>
<accession>A0A7X4YMK6</accession>
<dbReference type="Pfam" id="PF21820">
    <property type="entry name" value="DUF6886"/>
    <property type="match status" value="1"/>
</dbReference>
<dbReference type="EMBL" id="JAAAMU010000002">
    <property type="protein sequence ID" value="NBC68199.1"/>
    <property type="molecule type" value="Genomic_DNA"/>
</dbReference>
<keyword evidence="2" id="KW-1185">Reference proteome</keyword>
<dbReference type="OrthoDB" id="156685at2"/>
<dbReference type="Proteomes" id="UP000558113">
    <property type="component" value="Unassembled WGS sequence"/>
</dbReference>
<dbReference type="RefSeq" id="WP_161694773.1">
    <property type="nucleotide sequence ID" value="NZ_JAAAMU010000002.1"/>
</dbReference>
<comment type="caution">
    <text evidence="1">The sequence shown here is derived from an EMBL/GenBank/DDBJ whole genome shotgun (WGS) entry which is preliminary data.</text>
</comment>
<dbReference type="AlphaFoldDB" id="A0A7X4YMK6"/>
<reference evidence="1 2" key="1">
    <citation type="submission" date="2020-01" db="EMBL/GenBank/DDBJ databases">
        <title>Paenibacillus soybeanensis sp. nov. isolated from the nodules of soybean (Glycine max(L.) Merr).</title>
        <authorList>
            <person name="Wang H."/>
        </authorList>
    </citation>
    <scope>NUCLEOTIDE SEQUENCE [LARGE SCALE GENOMIC DNA]</scope>
    <source>
        <strain evidence="1 2">DSM 23054</strain>
    </source>
</reference>
<evidence type="ECO:0000313" key="2">
    <source>
        <dbReference type="Proteomes" id="UP000558113"/>
    </source>
</evidence>
<protein>
    <submittedName>
        <fullName evidence="1">Uncharacterized protein</fullName>
    </submittedName>
</protein>
<gene>
    <name evidence="1" type="ORF">GT003_04205</name>
</gene>
<sequence>MRLYHFSENPNIRTFRPRQLPYRMNESAMVWAINEWHAYHYYFPRDCPRVCFWAKQDTSDSDRERFFGFSGTERIVAVESGWLDRFRDTPVYRYEFDAGQFELYSEDAGYYISREEAAPIGVHRIDDCLGALAEAGIEVRITPSLQLLRAAIPSSTVQFSMIRMGNARTAE</sequence>
<dbReference type="InterPro" id="IPR049253">
    <property type="entry name" value="DUF6886"/>
</dbReference>
<organism evidence="1 2">
    <name type="scientific">Paenibacillus sacheonensis</name>
    <dbReference type="NCBI Taxonomy" id="742054"/>
    <lineage>
        <taxon>Bacteria</taxon>
        <taxon>Bacillati</taxon>
        <taxon>Bacillota</taxon>
        <taxon>Bacilli</taxon>
        <taxon>Bacillales</taxon>
        <taxon>Paenibacillaceae</taxon>
        <taxon>Paenibacillus</taxon>
    </lineage>
</organism>
<proteinExistence type="predicted"/>